<accession>A0A7E4WB77</accession>
<sequence>MRQTFGFLFWHLLIIVAFALTDVNYVITDTINESRSLENFVNTTDNNDEQVSDPRLTQILTDAELSCDALCSREYCFFGKCLNVPVVDIVNQIQQLQHEAAQYDHKKSKRRVTRSPKICPIRCGFVYCIFNWCYKEFPR</sequence>
<protein>
    <submittedName>
        <fullName evidence="3">IlGF domain-containing protein</fullName>
    </submittedName>
</protein>
<evidence type="ECO:0000313" key="3">
    <source>
        <dbReference type="WBParaSite" id="Pan_g8512.t1"/>
    </source>
</evidence>
<feature type="signal peptide" evidence="1">
    <location>
        <begin position="1"/>
        <end position="19"/>
    </location>
</feature>
<evidence type="ECO:0000313" key="2">
    <source>
        <dbReference type="Proteomes" id="UP000492821"/>
    </source>
</evidence>
<dbReference type="AlphaFoldDB" id="A0A7E4WB77"/>
<keyword evidence="1" id="KW-0732">Signal</keyword>
<reference evidence="2" key="1">
    <citation type="journal article" date="2013" name="Genetics">
        <title>The draft genome and transcriptome of Panagrellus redivivus are shaped by the harsh demands of a free-living lifestyle.</title>
        <authorList>
            <person name="Srinivasan J."/>
            <person name="Dillman A.R."/>
            <person name="Macchietto M.G."/>
            <person name="Heikkinen L."/>
            <person name="Lakso M."/>
            <person name="Fracchia K.M."/>
            <person name="Antoshechkin I."/>
            <person name="Mortazavi A."/>
            <person name="Wong G."/>
            <person name="Sternberg P.W."/>
        </authorList>
    </citation>
    <scope>NUCLEOTIDE SEQUENCE [LARGE SCALE GENOMIC DNA]</scope>
    <source>
        <strain evidence="2">MT8872</strain>
    </source>
</reference>
<evidence type="ECO:0000256" key="1">
    <source>
        <dbReference type="SAM" id="SignalP"/>
    </source>
</evidence>
<name>A0A7E4WB77_PANRE</name>
<reference evidence="3" key="2">
    <citation type="submission" date="2020-10" db="UniProtKB">
        <authorList>
            <consortium name="WormBaseParasite"/>
        </authorList>
    </citation>
    <scope>IDENTIFICATION</scope>
</reference>
<organism evidence="2 3">
    <name type="scientific">Panagrellus redivivus</name>
    <name type="common">Microworm</name>
    <dbReference type="NCBI Taxonomy" id="6233"/>
    <lineage>
        <taxon>Eukaryota</taxon>
        <taxon>Metazoa</taxon>
        <taxon>Ecdysozoa</taxon>
        <taxon>Nematoda</taxon>
        <taxon>Chromadorea</taxon>
        <taxon>Rhabditida</taxon>
        <taxon>Tylenchina</taxon>
        <taxon>Panagrolaimomorpha</taxon>
        <taxon>Panagrolaimoidea</taxon>
        <taxon>Panagrolaimidae</taxon>
        <taxon>Panagrellus</taxon>
    </lineage>
</organism>
<dbReference type="Proteomes" id="UP000492821">
    <property type="component" value="Unassembled WGS sequence"/>
</dbReference>
<proteinExistence type="predicted"/>
<keyword evidence="2" id="KW-1185">Reference proteome</keyword>
<feature type="chain" id="PRO_5029019413" evidence="1">
    <location>
        <begin position="20"/>
        <end position="139"/>
    </location>
</feature>
<dbReference type="WBParaSite" id="Pan_g8512.t1">
    <property type="protein sequence ID" value="Pan_g8512.t1"/>
    <property type="gene ID" value="Pan_g8512"/>
</dbReference>